<feature type="region of interest" description="Disordered" evidence="1">
    <location>
        <begin position="1"/>
        <end position="69"/>
    </location>
</feature>
<proteinExistence type="predicted"/>
<name>A0A0F9G5J3_9ZZZZ</name>
<comment type="caution">
    <text evidence="2">The sequence shown here is derived from an EMBL/GenBank/DDBJ whole genome shotgun (WGS) entry which is preliminary data.</text>
</comment>
<gene>
    <name evidence="2" type="ORF">LCGC14_1869260</name>
</gene>
<organism evidence="2">
    <name type="scientific">marine sediment metagenome</name>
    <dbReference type="NCBI Taxonomy" id="412755"/>
    <lineage>
        <taxon>unclassified sequences</taxon>
        <taxon>metagenomes</taxon>
        <taxon>ecological metagenomes</taxon>
    </lineage>
</organism>
<dbReference type="AlphaFoldDB" id="A0A0F9G5J3"/>
<dbReference type="EMBL" id="LAZR01019047">
    <property type="protein sequence ID" value="KKL93978.1"/>
    <property type="molecule type" value="Genomic_DNA"/>
</dbReference>
<accession>A0A0F9G5J3</accession>
<reference evidence="2" key="1">
    <citation type="journal article" date="2015" name="Nature">
        <title>Complex archaea that bridge the gap between prokaryotes and eukaryotes.</title>
        <authorList>
            <person name="Spang A."/>
            <person name="Saw J.H."/>
            <person name="Jorgensen S.L."/>
            <person name="Zaremba-Niedzwiedzka K."/>
            <person name="Martijn J."/>
            <person name="Lind A.E."/>
            <person name="van Eijk R."/>
            <person name="Schleper C."/>
            <person name="Guy L."/>
            <person name="Ettema T.J."/>
        </authorList>
    </citation>
    <scope>NUCLEOTIDE SEQUENCE</scope>
</reference>
<evidence type="ECO:0000256" key="1">
    <source>
        <dbReference type="SAM" id="MobiDB-lite"/>
    </source>
</evidence>
<evidence type="ECO:0008006" key="3">
    <source>
        <dbReference type="Google" id="ProtNLM"/>
    </source>
</evidence>
<protein>
    <recommendedName>
        <fullName evidence="3">Scaffolding protein</fullName>
    </recommendedName>
</protein>
<feature type="non-terminal residue" evidence="2">
    <location>
        <position position="115"/>
    </location>
</feature>
<sequence length="115" mass="13022">MSINEQKTNDDQNTDQQSQSTDSRTESNTVPSYRLKEEADKRRTAETELAEFKKEKQEREEAELSDNEKLKKQLADVTGKFDTFKATTAQKDLGNHFTQKAVEAGLPTKIAKVAI</sequence>
<evidence type="ECO:0000313" key="2">
    <source>
        <dbReference type="EMBL" id="KKL93978.1"/>
    </source>
</evidence>
<feature type="compositionally biased region" description="Basic and acidic residues" evidence="1">
    <location>
        <begin position="34"/>
        <end position="59"/>
    </location>
</feature>